<reference evidence="1 2" key="1">
    <citation type="submission" date="2019-06" db="EMBL/GenBank/DDBJ databases">
        <title>WGS assembly of Gossypium darwinii.</title>
        <authorList>
            <person name="Chen Z.J."/>
            <person name="Sreedasyam A."/>
            <person name="Ando A."/>
            <person name="Song Q."/>
            <person name="De L."/>
            <person name="Hulse-Kemp A."/>
            <person name="Ding M."/>
            <person name="Ye W."/>
            <person name="Kirkbride R."/>
            <person name="Jenkins J."/>
            <person name="Plott C."/>
            <person name="Lovell J."/>
            <person name="Lin Y.-M."/>
            <person name="Vaughn R."/>
            <person name="Liu B."/>
            <person name="Li W."/>
            <person name="Simpson S."/>
            <person name="Scheffler B."/>
            <person name="Saski C."/>
            <person name="Grover C."/>
            <person name="Hu G."/>
            <person name="Conover J."/>
            <person name="Carlson J."/>
            <person name="Shu S."/>
            <person name="Boston L."/>
            <person name="Williams M."/>
            <person name="Peterson D."/>
            <person name="Mcgee K."/>
            <person name="Jones D."/>
            <person name="Wendel J."/>
            <person name="Stelly D."/>
            <person name="Grimwood J."/>
            <person name="Schmutz J."/>
        </authorList>
    </citation>
    <scope>NUCLEOTIDE SEQUENCE [LARGE SCALE GENOMIC DNA]</scope>
    <source>
        <strain evidence="1">1808015.09</strain>
    </source>
</reference>
<gene>
    <name evidence="1" type="ORF">ES288_D02G240200v1</name>
</gene>
<evidence type="ECO:0000313" key="2">
    <source>
        <dbReference type="Proteomes" id="UP000323506"/>
    </source>
</evidence>
<evidence type="ECO:0000313" key="1">
    <source>
        <dbReference type="EMBL" id="TYG80736.1"/>
    </source>
</evidence>
<dbReference type="Proteomes" id="UP000323506">
    <property type="component" value="Chromosome D02"/>
</dbReference>
<dbReference type="EMBL" id="CM017702">
    <property type="protein sequence ID" value="TYG80736.1"/>
    <property type="molecule type" value="Genomic_DNA"/>
</dbReference>
<sequence>MPIIKNQKFSKEFIFSFLLQKTDEPSARVLISFCRRRQQDRPTASFVAPVSDCDEEGKDSTILDRAWYGAMYYDVEAWVRLLWLLVLLLAARVSKTLG</sequence>
<protein>
    <submittedName>
        <fullName evidence="1">Uncharacterized protein</fullName>
    </submittedName>
</protein>
<keyword evidence="2" id="KW-1185">Reference proteome</keyword>
<organism evidence="1 2">
    <name type="scientific">Gossypium darwinii</name>
    <name type="common">Darwin's cotton</name>
    <name type="synonym">Gossypium barbadense var. darwinii</name>
    <dbReference type="NCBI Taxonomy" id="34276"/>
    <lineage>
        <taxon>Eukaryota</taxon>
        <taxon>Viridiplantae</taxon>
        <taxon>Streptophyta</taxon>
        <taxon>Embryophyta</taxon>
        <taxon>Tracheophyta</taxon>
        <taxon>Spermatophyta</taxon>
        <taxon>Magnoliopsida</taxon>
        <taxon>eudicotyledons</taxon>
        <taxon>Gunneridae</taxon>
        <taxon>Pentapetalae</taxon>
        <taxon>rosids</taxon>
        <taxon>malvids</taxon>
        <taxon>Malvales</taxon>
        <taxon>Malvaceae</taxon>
        <taxon>Malvoideae</taxon>
        <taxon>Gossypium</taxon>
    </lineage>
</organism>
<accession>A0A5D2DK56</accession>
<name>A0A5D2DK56_GOSDA</name>
<proteinExistence type="predicted"/>
<dbReference type="AlphaFoldDB" id="A0A5D2DK56"/>